<accession>D5VUA4</accession>
<dbReference type="GeneID" id="9131043"/>
<dbReference type="SUPFAM" id="SSF88713">
    <property type="entry name" value="Glycoside hydrolase/deacetylase"/>
    <property type="match status" value="1"/>
</dbReference>
<reference evidence="1" key="1">
    <citation type="submission" date="2010-04" db="EMBL/GenBank/DDBJ databases">
        <title>Complete sequence of Methanocaldococcus infernus ME.</title>
        <authorList>
            <consortium name="US DOE Joint Genome Institute"/>
            <person name="Lucas S."/>
            <person name="Copeland A."/>
            <person name="Lapidus A."/>
            <person name="Cheng J.-F."/>
            <person name="Bruce D."/>
            <person name="Goodwin L."/>
            <person name="Pitluck S."/>
            <person name="Munk A.C."/>
            <person name="Detter J.C."/>
            <person name="Han C."/>
            <person name="Tapia R."/>
            <person name="Land M."/>
            <person name="Hauser L."/>
            <person name="Kyrpides N."/>
            <person name="Mikhailova N."/>
            <person name="Sieprawska-Lupa M."/>
            <person name="Whitman W.B."/>
            <person name="Woyke T."/>
        </authorList>
    </citation>
    <scope>NUCLEOTIDE SEQUENCE [LARGE SCALE GENOMIC DNA]</scope>
    <source>
        <strain evidence="1">ME</strain>
    </source>
</reference>
<dbReference type="OrthoDB" id="65404at2157"/>
<gene>
    <name evidence="1" type="ordered locus">Metin_0044</name>
</gene>
<evidence type="ECO:0008006" key="3">
    <source>
        <dbReference type="Google" id="ProtNLM"/>
    </source>
</evidence>
<dbReference type="RefSeq" id="WP_013099462.1">
    <property type="nucleotide sequence ID" value="NC_014122.1"/>
</dbReference>
<dbReference type="Pfam" id="PF10096">
    <property type="entry name" value="DUF2334"/>
    <property type="match status" value="1"/>
</dbReference>
<dbReference type="GO" id="GO:0005975">
    <property type="term" value="P:carbohydrate metabolic process"/>
    <property type="evidence" value="ECO:0007669"/>
    <property type="project" value="InterPro"/>
</dbReference>
<dbReference type="HOGENOM" id="CLU_078976_0_0_2"/>
<organism evidence="1 2">
    <name type="scientific">Methanocaldococcus infernus (strain DSM 11812 / JCM 15783 / ME)</name>
    <dbReference type="NCBI Taxonomy" id="573063"/>
    <lineage>
        <taxon>Archaea</taxon>
        <taxon>Methanobacteriati</taxon>
        <taxon>Methanobacteriota</taxon>
        <taxon>Methanomada group</taxon>
        <taxon>Methanococci</taxon>
        <taxon>Methanococcales</taxon>
        <taxon>Methanocaldococcaceae</taxon>
        <taxon>Methanocaldococcus</taxon>
    </lineage>
</organism>
<dbReference type="eggNOG" id="arCOG05033">
    <property type="taxonomic scope" value="Archaea"/>
</dbReference>
<keyword evidence="2" id="KW-1185">Reference proteome</keyword>
<evidence type="ECO:0000313" key="2">
    <source>
        <dbReference type="Proteomes" id="UP000002061"/>
    </source>
</evidence>
<dbReference type="AlphaFoldDB" id="D5VUA4"/>
<dbReference type="InterPro" id="IPR011330">
    <property type="entry name" value="Glyco_hydro/deAcase_b/a-brl"/>
</dbReference>
<dbReference type="EMBL" id="CP002009">
    <property type="protein sequence ID" value="ADG12716.1"/>
    <property type="molecule type" value="Genomic_DNA"/>
</dbReference>
<dbReference type="InterPro" id="IPR018763">
    <property type="entry name" value="DUF2334"/>
</dbReference>
<dbReference type="Proteomes" id="UP000002061">
    <property type="component" value="Chromosome"/>
</dbReference>
<dbReference type="STRING" id="573063.Metin_0044"/>
<evidence type="ECO:0000313" key="1">
    <source>
        <dbReference type="EMBL" id="ADG12716.1"/>
    </source>
</evidence>
<dbReference type="Gene3D" id="3.20.20.370">
    <property type="entry name" value="Glycoside hydrolase/deacetylase"/>
    <property type="match status" value="1"/>
</dbReference>
<dbReference type="KEGG" id="mif:Metin_0044"/>
<proteinExistence type="predicted"/>
<protein>
    <recommendedName>
        <fullName evidence="3">Polysaccharide deacetylase</fullName>
    </recommendedName>
</protein>
<sequence length="254" mass="30126">MKKPHYFIFLGLVLALSILFTVTFGNNNEVDPLGYALNSNNTIKEPIIFIHDVSPKYFNELKDIEKIIDKYNYQDRTYLFIIVNHANKYNLKNYPKFVEYLHHLESKGYHIEYHGYNHIGEEFNCNKSVAEEKLNNSFKIIKECGFNTKKIKYFIPPRYKISEDAKEVFLSRDITIITDHYILKKENDSIKKILITNREYTWYLPKDYLESAKKLAKKDYESSKYLFCLSIHPKAVNYGGGLEFLDYFLNMTKK</sequence>
<name>D5VUA4_METIM</name>